<keyword evidence="1" id="KW-0732">Signal</keyword>
<dbReference type="Proteomes" id="UP000476030">
    <property type="component" value="Unassembled WGS sequence"/>
</dbReference>
<dbReference type="EMBL" id="WTUW01000001">
    <property type="protein sequence ID" value="MZR29449.1"/>
    <property type="molecule type" value="Genomic_DNA"/>
</dbReference>
<dbReference type="RefSeq" id="WP_161313920.1">
    <property type="nucleotide sequence ID" value="NZ_WTUW01000001.1"/>
</dbReference>
<accession>A0A6L8W417</accession>
<reference evidence="2 3" key="1">
    <citation type="submission" date="2019-12" db="EMBL/GenBank/DDBJ databases">
        <title>Snethiella sp. nov. sp. isolated from sea sand.</title>
        <authorList>
            <person name="Kim J."/>
            <person name="Jeong S.E."/>
            <person name="Jung H.S."/>
            <person name="Jeon C.O."/>
        </authorList>
    </citation>
    <scope>NUCLEOTIDE SEQUENCE [LARGE SCALE GENOMIC DNA]</scope>
    <source>
        <strain evidence="2 3">DP05</strain>
    </source>
</reference>
<evidence type="ECO:0000256" key="1">
    <source>
        <dbReference type="SAM" id="SignalP"/>
    </source>
</evidence>
<gene>
    <name evidence="2" type="ORF">GQE98_02260</name>
</gene>
<dbReference type="AlphaFoldDB" id="A0A6L8W417"/>
<proteinExistence type="predicted"/>
<organism evidence="2 3">
    <name type="scientific">Sneathiella litorea</name>
    <dbReference type="NCBI Taxonomy" id="2606216"/>
    <lineage>
        <taxon>Bacteria</taxon>
        <taxon>Pseudomonadati</taxon>
        <taxon>Pseudomonadota</taxon>
        <taxon>Alphaproteobacteria</taxon>
        <taxon>Sneathiellales</taxon>
        <taxon>Sneathiellaceae</taxon>
        <taxon>Sneathiella</taxon>
    </lineage>
</organism>
<keyword evidence="3" id="KW-1185">Reference proteome</keyword>
<feature type="signal peptide" evidence="1">
    <location>
        <begin position="1"/>
        <end position="26"/>
    </location>
</feature>
<evidence type="ECO:0008006" key="4">
    <source>
        <dbReference type="Google" id="ProtNLM"/>
    </source>
</evidence>
<protein>
    <recommendedName>
        <fullName evidence="4">Lipoprotein</fullName>
    </recommendedName>
</protein>
<evidence type="ECO:0000313" key="2">
    <source>
        <dbReference type="EMBL" id="MZR29449.1"/>
    </source>
</evidence>
<comment type="caution">
    <text evidence="2">The sequence shown here is derived from an EMBL/GenBank/DDBJ whole genome shotgun (WGS) entry which is preliminary data.</text>
</comment>
<evidence type="ECO:0000313" key="3">
    <source>
        <dbReference type="Proteomes" id="UP000476030"/>
    </source>
</evidence>
<sequence>MFLKAIKEKFLFILIMVFAVNLAACATERTAAGDPIEEGTVEYGISTEERARLDSIPISIRFWQDSLIPAFGHDPNDARILEISLDMDVQSATLLFEISFEEVGTLSKPDNVGNLDYIGRIGSGVLNMNPALFLAEIKPSNNATAISILVVAFEGMIKQYTIGKAIERLMISMESNSSGKVNWQ</sequence>
<name>A0A6L8W417_9PROT</name>
<feature type="chain" id="PRO_5026703309" description="Lipoprotein" evidence="1">
    <location>
        <begin position="27"/>
        <end position="184"/>
    </location>
</feature>